<dbReference type="Gene3D" id="3.40.30.10">
    <property type="entry name" value="Glutaredoxin"/>
    <property type="match status" value="1"/>
</dbReference>
<dbReference type="SUPFAM" id="SSF52833">
    <property type="entry name" value="Thioredoxin-like"/>
    <property type="match status" value="1"/>
</dbReference>
<accession>A0A6S6T376</accession>
<dbReference type="InterPro" id="IPR036249">
    <property type="entry name" value="Thioredoxin-like_sf"/>
</dbReference>
<proteinExistence type="predicted"/>
<organism evidence="1">
    <name type="scientific">uncultured Thiotrichaceae bacterium</name>
    <dbReference type="NCBI Taxonomy" id="298394"/>
    <lineage>
        <taxon>Bacteria</taxon>
        <taxon>Pseudomonadati</taxon>
        <taxon>Pseudomonadota</taxon>
        <taxon>Gammaproteobacteria</taxon>
        <taxon>Thiotrichales</taxon>
        <taxon>Thiotrichaceae</taxon>
        <taxon>environmental samples</taxon>
    </lineage>
</organism>
<name>A0A6S6T376_9GAMM</name>
<dbReference type="AlphaFoldDB" id="A0A6S6T376"/>
<sequence length="74" mass="8650">MYHRVGCHLCEQMTASLRLLQSELAFEFELVDIDKDEQLRKRYDVDVPVVALGGEVVCYHFFEEEMVRQAIENG</sequence>
<dbReference type="Pfam" id="PF05768">
    <property type="entry name" value="Glrx-like"/>
    <property type="match status" value="1"/>
</dbReference>
<reference evidence="1" key="1">
    <citation type="submission" date="2020-01" db="EMBL/GenBank/DDBJ databases">
        <authorList>
            <person name="Meier V. D."/>
            <person name="Meier V D."/>
        </authorList>
    </citation>
    <scope>NUCLEOTIDE SEQUENCE</scope>
    <source>
        <strain evidence="1">HLG_WM_MAG_09</strain>
    </source>
</reference>
<gene>
    <name evidence="1" type="ORF">HELGO_WM36052</name>
</gene>
<dbReference type="InterPro" id="IPR052565">
    <property type="entry name" value="Glutaredoxin-like_YDR286C"/>
</dbReference>
<protein>
    <submittedName>
        <fullName evidence="1">Thioredoxin family protein</fullName>
    </submittedName>
</protein>
<evidence type="ECO:0000313" key="1">
    <source>
        <dbReference type="EMBL" id="CAA6815241.1"/>
    </source>
</evidence>
<dbReference type="InterPro" id="IPR008554">
    <property type="entry name" value="Glutaredoxin-like"/>
</dbReference>
<dbReference type="PANTHER" id="PTHR33558:SF1">
    <property type="entry name" value="GLUTAREDOXIN-LIKE PROTEIN C5ORF63 HOMOLOG"/>
    <property type="match status" value="1"/>
</dbReference>
<dbReference type="EMBL" id="CACVAT010000242">
    <property type="protein sequence ID" value="CAA6815241.1"/>
    <property type="molecule type" value="Genomic_DNA"/>
</dbReference>
<dbReference type="PANTHER" id="PTHR33558">
    <property type="entry name" value="GLUTAREDOXIN-LIKE PROTEIN C5ORF63 HOMOLOG"/>
    <property type="match status" value="1"/>
</dbReference>